<dbReference type="PANTHER" id="PTHR42923">
    <property type="entry name" value="PROTOPORPHYRINOGEN OXIDASE"/>
    <property type="match status" value="1"/>
</dbReference>
<dbReference type="GO" id="GO:0016491">
    <property type="term" value="F:oxidoreductase activity"/>
    <property type="evidence" value="ECO:0007669"/>
    <property type="project" value="TreeGrafter"/>
</dbReference>
<dbReference type="AlphaFoldDB" id="A0A6A5ZMQ0"/>
<accession>A0A6A5ZMQ0</accession>
<feature type="signal peptide" evidence="1">
    <location>
        <begin position="1"/>
        <end position="22"/>
    </location>
</feature>
<sequence>MTKYLSSWILVLQLLSQLSVNAWPTKSKHPVCIIGAGPSGLTAASRLEAKGYKAVIFDKQTELGGKCQAYYDEKGIFHPLGAAFFSNATYTETVKVVNDSGVSIQPFALAGDREQFRFNYTTADASIQEVPSLSPQFIQLLLLEIPRYASLWTTKFAPYSVPSFKKGVPDELTVSGAEWFHTNNFTALPLLLVNPLALYGYGDINIVPALYVLTYITPDILTAFIGQHDVYYTDFNKIWVEWSKKNLCKTPINLAHEIRCIDRSGANPVLKYTRPNKKSHFYNWETQTCSRIIFAFPPTIENLERAGLDLTKEENEVFKNVGVHNYFSSAVEFALPFGVSYIAESPSINEPPPNEGEPVAVLRLSSAINISTSWSWGPYKEFESIESARDLLNTTLSKLNKDPRNVTAAAVPLTNMDIRAFRKWDYFPHFDTEPLKCGAYEKLNKLQGKTKSYWASGLNGMETVEWAIRAGIDVVDSYF</sequence>
<keyword evidence="1" id="KW-0732">Signal</keyword>
<evidence type="ECO:0008006" key="4">
    <source>
        <dbReference type="Google" id="ProtNLM"/>
    </source>
</evidence>
<dbReference type="InterPro" id="IPR036188">
    <property type="entry name" value="FAD/NAD-bd_sf"/>
</dbReference>
<dbReference type="EMBL" id="ML977313">
    <property type="protein sequence ID" value="KAF2120679.1"/>
    <property type="molecule type" value="Genomic_DNA"/>
</dbReference>
<evidence type="ECO:0000256" key="1">
    <source>
        <dbReference type="SAM" id="SignalP"/>
    </source>
</evidence>
<evidence type="ECO:0000313" key="2">
    <source>
        <dbReference type="EMBL" id="KAF2120679.1"/>
    </source>
</evidence>
<dbReference type="Gene3D" id="1.10.405.20">
    <property type="match status" value="1"/>
</dbReference>
<keyword evidence="3" id="KW-1185">Reference proteome</keyword>
<dbReference type="InterPro" id="IPR050464">
    <property type="entry name" value="Zeta_carotene_desat/Oxidored"/>
</dbReference>
<feature type="chain" id="PRO_5025592950" description="FAD/NAD(P)-binding domain-containing protein" evidence="1">
    <location>
        <begin position="23"/>
        <end position="479"/>
    </location>
</feature>
<reference evidence="2" key="1">
    <citation type="journal article" date="2020" name="Stud. Mycol.">
        <title>101 Dothideomycetes genomes: a test case for predicting lifestyles and emergence of pathogens.</title>
        <authorList>
            <person name="Haridas S."/>
            <person name="Albert R."/>
            <person name="Binder M."/>
            <person name="Bloem J."/>
            <person name="Labutti K."/>
            <person name="Salamov A."/>
            <person name="Andreopoulos B."/>
            <person name="Baker S."/>
            <person name="Barry K."/>
            <person name="Bills G."/>
            <person name="Bluhm B."/>
            <person name="Cannon C."/>
            <person name="Castanera R."/>
            <person name="Culley D."/>
            <person name="Daum C."/>
            <person name="Ezra D."/>
            <person name="Gonzalez J."/>
            <person name="Henrissat B."/>
            <person name="Kuo A."/>
            <person name="Liang C."/>
            <person name="Lipzen A."/>
            <person name="Lutzoni F."/>
            <person name="Magnuson J."/>
            <person name="Mondo S."/>
            <person name="Nolan M."/>
            <person name="Ohm R."/>
            <person name="Pangilinan J."/>
            <person name="Park H.-J."/>
            <person name="Ramirez L."/>
            <person name="Alfaro M."/>
            <person name="Sun H."/>
            <person name="Tritt A."/>
            <person name="Yoshinaga Y."/>
            <person name="Zwiers L.-H."/>
            <person name="Turgeon B."/>
            <person name="Goodwin S."/>
            <person name="Spatafora J."/>
            <person name="Crous P."/>
            <person name="Grigoriev I."/>
        </authorList>
    </citation>
    <scope>NUCLEOTIDE SEQUENCE</scope>
    <source>
        <strain evidence="2">CBS 627.86</strain>
    </source>
</reference>
<dbReference type="PRINTS" id="PR00419">
    <property type="entry name" value="ADXRDTASE"/>
</dbReference>
<dbReference type="Proteomes" id="UP000799770">
    <property type="component" value="Unassembled WGS sequence"/>
</dbReference>
<dbReference type="Gene3D" id="3.50.50.60">
    <property type="entry name" value="FAD/NAD(P)-binding domain"/>
    <property type="match status" value="1"/>
</dbReference>
<dbReference type="Gene3D" id="3.30.70.1990">
    <property type="match status" value="1"/>
</dbReference>
<name>A0A6A5ZMQ0_9PLEO</name>
<proteinExistence type="predicted"/>
<dbReference type="OrthoDB" id="5046242at2759"/>
<dbReference type="SUPFAM" id="SSF51905">
    <property type="entry name" value="FAD/NAD(P)-binding domain"/>
    <property type="match status" value="1"/>
</dbReference>
<organism evidence="2 3">
    <name type="scientific">Lophiotrema nucula</name>
    <dbReference type="NCBI Taxonomy" id="690887"/>
    <lineage>
        <taxon>Eukaryota</taxon>
        <taxon>Fungi</taxon>
        <taxon>Dikarya</taxon>
        <taxon>Ascomycota</taxon>
        <taxon>Pezizomycotina</taxon>
        <taxon>Dothideomycetes</taxon>
        <taxon>Pleosporomycetidae</taxon>
        <taxon>Pleosporales</taxon>
        <taxon>Lophiotremataceae</taxon>
        <taxon>Lophiotrema</taxon>
    </lineage>
</organism>
<gene>
    <name evidence="2" type="ORF">BDV96DRAFT_484959</name>
</gene>
<evidence type="ECO:0000313" key="3">
    <source>
        <dbReference type="Proteomes" id="UP000799770"/>
    </source>
</evidence>
<dbReference type="Pfam" id="PF13450">
    <property type="entry name" value="NAD_binding_8"/>
    <property type="match status" value="1"/>
</dbReference>
<protein>
    <recommendedName>
        <fullName evidence="4">FAD/NAD(P)-binding domain-containing protein</fullName>
    </recommendedName>
</protein>